<accession>A0A5N7J1B7</accession>
<dbReference type="PROSITE" id="PS01063">
    <property type="entry name" value="SIGMA70_ECF"/>
    <property type="match status" value="1"/>
</dbReference>
<evidence type="ECO:0000256" key="6">
    <source>
        <dbReference type="RuleBase" id="RU000716"/>
    </source>
</evidence>
<keyword evidence="4 6" id="KW-0238">DNA-binding</keyword>
<dbReference type="InterPro" id="IPR013325">
    <property type="entry name" value="RNA_pol_sigma_r2"/>
</dbReference>
<dbReference type="Pfam" id="PF08281">
    <property type="entry name" value="Sigma70_r4_2"/>
    <property type="match status" value="1"/>
</dbReference>
<evidence type="ECO:0000259" key="8">
    <source>
        <dbReference type="Pfam" id="PF08281"/>
    </source>
</evidence>
<dbReference type="GO" id="GO:0006950">
    <property type="term" value="P:response to stress"/>
    <property type="evidence" value="ECO:0007669"/>
    <property type="project" value="UniProtKB-ARBA"/>
</dbReference>
<feature type="domain" description="RNA polymerase sigma-70 region 2" evidence="7">
    <location>
        <begin position="22"/>
        <end position="88"/>
    </location>
</feature>
<dbReference type="RefSeq" id="WP_152752275.1">
    <property type="nucleotide sequence ID" value="NZ_SPSE01000029.1"/>
</dbReference>
<dbReference type="Gene3D" id="1.10.10.10">
    <property type="entry name" value="Winged helix-like DNA-binding domain superfamily/Winged helix DNA-binding domain"/>
    <property type="match status" value="1"/>
</dbReference>
<dbReference type="InterPro" id="IPR000838">
    <property type="entry name" value="RNA_pol_sigma70_ECF_CS"/>
</dbReference>
<dbReference type="GO" id="GO:0003677">
    <property type="term" value="F:DNA binding"/>
    <property type="evidence" value="ECO:0007669"/>
    <property type="project" value="UniProtKB-KW"/>
</dbReference>
<gene>
    <name evidence="9" type="ORF">E4V82_10475</name>
</gene>
<dbReference type="PANTHER" id="PTHR43133:SF8">
    <property type="entry name" value="RNA POLYMERASE SIGMA FACTOR HI_1459-RELATED"/>
    <property type="match status" value="1"/>
</dbReference>
<dbReference type="EMBL" id="SPSF01000028">
    <property type="protein sequence ID" value="MPQ62534.1"/>
    <property type="molecule type" value="Genomic_DNA"/>
</dbReference>
<dbReference type="GO" id="GO:0006352">
    <property type="term" value="P:DNA-templated transcription initiation"/>
    <property type="evidence" value="ECO:0007669"/>
    <property type="project" value="InterPro"/>
</dbReference>
<dbReference type="InterPro" id="IPR036388">
    <property type="entry name" value="WH-like_DNA-bd_sf"/>
</dbReference>
<evidence type="ECO:0000256" key="5">
    <source>
        <dbReference type="ARBA" id="ARBA00023163"/>
    </source>
</evidence>
<organism evidence="9 10">
    <name type="scientific">Clostridium estertheticum</name>
    <dbReference type="NCBI Taxonomy" id="238834"/>
    <lineage>
        <taxon>Bacteria</taxon>
        <taxon>Bacillati</taxon>
        <taxon>Bacillota</taxon>
        <taxon>Clostridia</taxon>
        <taxon>Eubacteriales</taxon>
        <taxon>Clostridiaceae</taxon>
        <taxon>Clostridium</taxon>
    </lineage>
</organism>
<dbReference type="Gene3D" id="1.10.1740.10">
    <property type="match status" value="1"/>
</dbReference>
<evidence type="ECO:0000313" key="9">
    <source>
        <dbReference type="EMBL" id="MPQ62534.1"/>
    </source>
</evidence>
<dbReference type="Pfam" id="PF04542">
    <property type="entry name" value="Sigma70_r2"/>
    <property type="match status" value="1"/>
</dbReference>
<dbReference type="AlphaFoldDB" id="A0A5N7J1B7"/>
<dbReference type="Proteomes" id="UP000342249">
    <property type="component" value="Unassembled WGS sequence"/>
</dbReference>
<evidence type="ECO:0000259" key="7">
    <source>
        <dbReference type="Pfam" id="PF04542"/>
    </source>
</evidence>
<dbReference type="GO" id="GO:0016987">
    <property type="term" value="F:sigma factor activity"/>
    <property type="evidence" value="ECO:0007669"/>
    <property type="project" value="UniProtKB-KW"/>
</dbReference>
<sequence>MIDDNTIMDLIKSGDKKIFEELVIRHRLKALRFAQKYVKDEFIAEDIIQDSFALIYIKRMNYNNKYSFKTFLYTVIRNKCIDYLRKQKTVNIDDIKIRTPSAEDIVMKNEDRLFVTELLGKLNKEYKTALYLLEYENMSYKEIAKIMIKSVGQVKIIIFRARKKLQKLAREDYRC</sequence>
<dbReference type="SUPFAM" id="SSF88946">
    <property type="entry name" value="Sigma2 domain of RNA polymerase sigma factors"/>
    <property type="match status" value="1"/>
</dbReference>
<name>A0A5N7J1B7_9CLOT</name>
<evidence type="ECO:0000313" key="10">
    <source>
        <dbReference type="Proteomes" id="UP000342249"/>
    </source>
</evidence>
<dbReference type="InterPro" id="IPR007627">
    <property type="entry name" value="RNA_pol_sigma70_r2"/>
</dbReference>
<comment type="similarity">
    <text evidence="1 6">Belongs to the sigma-70 factor family. ECF subfamily.</text>
</comment>
<dbReference type="PANTHER" id="PTHR43133">
    <property type="entry name" value="RNA POLYMERASE ECF-TYPE SIGMA FACTO"/>
    <property type="match status" value="1"/>
</dbReference>
<dbReference type="SUPFAM" id="SSF88659">
    <property type="entry name" value="Sigma3 and sigma4 domains of RNA polymerase sigma factors"/>
    <property type="match status" value="1"/>
</dbReference>
<dbReference type="InterPro" id="IPR039425">
    <property type="entry name" value="RNA_pol_sigma-70-like"/>
</dbReference>
<comment type="caution">
    <text evidence="9">The sequence shown here is derived from an EMBL/GenBank/DDBJ whole genome shotgun (WGS) entry which is preliminary data.</text>
</comment>
<proteinExistence type="inferred from homology"/>
<evidence type="ECO:0000256" key="3">
    <source>
        <dbReference type="ARBA" id="ARBA00023082"/>
    </source>
</evidence>
<keyword evidence="2 6" id="KW-0805">Transcription regulation</keyword>
<keyword evidence="3 6" id="KW-0731">Sigma factor</keyword>
<evidence type="ECO:0000256" key="1">
    <source>
        <dbReference type="ARBA" id="ARBA00010641"/>
    </source>
</evidence>
<dbReference type="NCBIfam" id="TIGR02937">
    <property type="entry name" value="sigma70-ECF"/>
    <property type="match status" value="1"/>
</dbReference>
<keyword evidence="5 6" id="KW-0804">Transcription</keyword>
<dbReference type="InterPro" id="IPR013249">
    <property type="entry name" value="RNA_pol_sigma70_r4_t2"/>
</dbReference>
<protein>
    <recommendedName>
        <fullName evidence="6">RNA polymerase sigma factor</fullName>
    </recommendedName>
</protein>
<evidence type="ECO:0000256" key="2">
    <source>
        <dbReference type="ARBA" id="ARBA00023015"/>
    </source>
</evidence>
<evidence type="ECO:0000256" key="4">
    <source>
        <dbReference type="ARBA" id="ARBA00023125"/>
    </source>
</evidence>
<dbReference type="InterPro" id="IPR014284">
    <property type="entry name" value="RNA_pol_sigma-70_dom"/>
</dbReference>
<dbReference type="CDD" id="cd06171">
    <property type="entry name" value="Sigma70_r4"/>
    <property type="match status" value="1"/>
</dbReference>
<dbReference type="InterPro" id="IPR013324">
    <property type="entry name" value="RNA_pol_sigma_r3/r4-like"/>
</dbReference>
<reference evidence="9 10" key="1">
    <citation type="journal article" date="2019" name="Lett. Appl. Microbiol.">
        <title>A case of 'blown pack' spoilage of vacuum-packaged pork likely associated with Clostridium estertheticum in Canada.</title>
        <authorList>
            <person name="Zhang P."/>
            <person name="Ward P."/>
            <person name="McMullen L.M."/>
            <person name="Yang X."/>
        </authorList>
    </citation>
    <scope>NUCLEOTIDE SEQUENCE [LARGE SCALE GENOMIC DNA]</scope>
    <source>
        <strain evidence="9 10">MA19</strain>
    </source>
</reference>
<feature type="domain" description="RNA polymerase sigma factor 70 region 4 type 2" evidence="8">
    <location>
        <begin position="116"/>
        <end position="165"/>
    </location>
</feature>